<dbReference type="GO" id="GO:0032259">
    <property type="term" value="P:methylation"/>
    <property type="evidence" value="ECO:0007669"/>
    <property type="project" value="UniProtKB-KW"/>
</dbReference>
<dbReference type="REBASE" id="251340">
    <property type="entry name" value="M.Esp27ORFGP"/>
</dbReference>
<dbReference type="GO" id="GO:0008170">
    <property type="term" value="F:N-methyltransferase activity"/>
    <property type="evidence" value="ECO:0007669"/>
    <property type="project" value="InterPro"/>
</dbReference>
<dbReference type="AlphaFoldDB" id="A0A1C9ZT86"/>
<dbReference type="PRINTS" id="PR00506">
    <property type="entry name" value="D21N6MTFRASE"/>
</dbReference>
<dbReference type="SUPFAM" id="SSF53335">
    <property type="entry name" value="S-adenosyl-L-methionine-dependent methyltransferases"/>
    <property type="match status" value="1"/>
</dbReference>
<keyword evidence="4" id="KW-0808">Transferase</keyword>
<protein>
    <recommendedName>
        <fullName evidence="2">site-specific DNA-methyltransferase (adenine-specific)</fullName>
        <ecNumber evidence="2">2.1.1.72</ecNumber>
    </recommendedName>
</protein>
<dbReference type="Pfam" id="PF01555">
    <property type="entry name" value="N6_N4_Mtase"/>
    <property type="match status" value="1"/>
</dbReference>
<dbReference type="EMBL" id="LC153143">
    <property type="protein sequence ID" value="BAV59357.1"/>
    <property type="molecule type" value="Genomic_DNA"/>
</dbReference>
<feature type="domain" description="DNA methylase N-4/N-6" evidence="7">
    <location>
        <begin position="114"/>
        <end position="455"/>
    </location>
</feature>
<evidence type="ECO:0000256" key="1">
    <source>
        <dbReference type="ARBA" id="ARBA00006594"/>
    </source>
</evidence>
<sequence length="645" mass="74826">MAVRGFSKDSLDIAEERIKRLKELFPEVFCEGKIDFDKLRAVLGEKVFKRDEERYVLDWAQKSDVFKNIQTSTTKTLQALKEESVNFDSTQNIFIEGENLEVLKVLQKSYFGKIKMIYIDPPYNTGNDKFIYPDKFSESKEDYLKKINEKDEEGYLLKEESFRKNSKENGRFHSNWLNMIYPRLFLARNLLREDGVIFISIDDNEQANLKILCDEIFGEENFVSCVIWQKKTGASDAITIATVTEYILIYAKNMSLSTFSKNNKSYDVERYKHRDQFVKERGPYYIDNLDRGGLQYSGSLNYGIECPDRSIAFPNGRKEYKNDGWIWKWSKDKVEWAKKNGFIEFRKSNLKDSGWAVCYKNYLKVDNDNKPIRRAAPHKNLINNILNANAADSMKELFSTNNYFNYSKPVELIKHLLSFISCEEQDIILDFFAGSGTTAQAVMELNKEDGGNRKFILVQLPEKTDENSESFKSGFKTISDISKERVRRVIKRIGNEIIQKSALLGDKNNLDLGFKVYRLKESNFKIWRSDIIKDQETFESVIDAFEDPVREGAKEENMLVELLLKSGYDLNADIKIIETDGSKIYFVNGELVVCLDKMSQNIIDKIIGIKPAKCLMLDRLFNNDDSFKTNTVLQLQDEEIILTVI</sequence>
<organism evidence="8">
    <name type="scientific">Candidatus Endomicrobium sp. MdMp-027</name>
    <dbReference type="NCBI Taxonomy" id="1837116"/>
    <lineage>
        <taxon>Bacteria</taxon>
        <taxon>Pseudomonadati</taxon>
        <taxon>Elusimicrobiota</taxon>
        <taxon>Endomicrobiia</taxon>
        <taxon>Endomicrobiales</taxon>
        <taxon>Endomicrobiaceae</taxon>
        <taxon>Endomicrobium</taxon>
    </lineage>
</organism>
<name>A0A1C9ZT86_9BACT</name>
<evidence type="ECO:0000259" key="7">
    <source>
        <dbReference type="Pfam" id="PF01555"/>
    </source>
</evidence>
<accession>A0A1C9ZT86</accession>
<dbReference type="GO" id="GO:0003677">
    <property type="term" value="F:DNA binding"/>
    <property type="evidence" value="ECO:0007669"/>
    <property type="project" value="InterPro"/>
</dbReference>
<evidence type="ECO:0000256" key="5">
    <source>
        <dbReference type="ARBA" id="ARBA00022691"/>
    </source>
</evidence>
<keyword evidence="5" id="KW-0949">S-adenosyl-L-methionine</keyword>
<evidence type="ECO:0000256" key="6">
    <source>
        <dbReference type="ARBA" id="ARBA00047942"/>
    </source>
</evidence>
<dbReference type="InterPro" id="IPR002941">
    <property type="entry name" value="DNA_methylase_N4/N6"/>
</dbReference>
<dbReference type="InterPro" id="IPR002295">
    <property type="entry name" value="N4/N6-MTase_EcoPI_Mod-like"/>
</dbReference>
<reference evidence="8" key="1">
    <citation type="journal article" date="2016" name="Genome Biol. Evol.">
        <title>Comparison of intracellular "Ca. Endomicrobium trichonymphae" genomovars illuminates the requirement and decay of defense systems against foreign DNA.</title>
        <authorList>
            <person name="Izawa K."/>
            <person name="Kuwahara H."/>
            <person name="Kihara K."/>
            <person name="Yuki M."/>
            <person name="Lo N."/>
            <person name="Ito T."/>
            <person name="Ohkuma M."/>
            <person name="Hongoh Y."/>
        </authorList>
    </citation>
    <scope>NUCLEOTIDE SEQUENCE</scope>
    <source>
        <strain evidence="8">MdMp-027</strain>
    </source>
</reference>
<proteinExistence type="inferred from homology"/>
<evidence type="ECO:0000313" key="8">
    <source>
        <dbReference type="EMBL" id="BAV59357.1"/>
    </source>
</evidence>
<dbReference type="InterPro" id="IPR029063">
    <property type="entry name" value="SAM-dependent_MTases_sf"/>
</dbReference>
<dbReference type="GO" id="GO:0009007">
    <property type="term" value="F:site-specific DNA-methyltransferase (adenine-specific) activity"/>
    <property type="evidence" value="ECO:0007669"/>
    <property type="project" value="UniProtKB-EC"/>
</dbReference>
<dbReference type="Gene3D" id="3.40.50.150">
    <property type="entry name" value="Vaccinia Virus protein VP39"/>
    <property type="match status" value="1"/>
</dbReference>
<evidence type="ECO:0000256" key="4">
    <source>
        <dbReference type="ARBA" id="ARBA00022679"/>
    </source>
</evidence>
<dbReference type="PROSITE" id="PS00092">
    <property type="entry name" value="N6_MTASE"/>
    <property type="match status" value="1"/>
</dbReference>
<comment type="similarity">
    <text evidence="1">Belongs to the N(4)/N(6)-methyltransferase family.</text>
</comment>
<comment type="catalytic activity">
    <reaction evidence="6">
        <text>a 2'-deoxyadenosine in DNA + S-adenosyl-L-methionine = an N(6)-methyl-2'-deoxyadenosine in DNA + S-adenosyl-L-homocysteine + H(+)</text>
        <dbReference type="Rhea" id="RHEA:15197"/>
        <dbReference type="Rhea" id="RHEA-COMP:12418"/>
        <dbReference type="Rhea" id="RHEA-COMP:12419"/>
        <dbReference type="ChEBI" id="CHEBI:15378"/>
        <dbReference type="ChEBI" id="CHEBI:57856"/>
        <dbReference type="ChEBI" id="CHEBI:59789"/>
        <dbReference type="ChEBI" id="CHEBI:90615"/>
        <dbReference type="ChEBI" id="CHEBI:90616"/>
        <dbReference type="EC" id="2.1.1.72"/>
    </reaction>
</comment>
<keyword evidence="3 8" id="KW-0489">Methyltransferase</keyword>
<evidence type="ECO:0000256" key="2">
    <source>
        <dbReference type="ARBA" id="ARBA00011900"/>
    </source>
</evidence>
<dbReference type="InterPro" id="IPR002052">
    <property type="entry name" value="DNA_methylase_N6_adenine_CS"/>
</dbReference>
<dbReference type="EC" id="2.1.1.72" evidence="2"/>
<dbReference type="PIRSF" id="PIRSF015855">
    <property type="entry name" value="TypeIII_Mtase_mKpnI"/>
    <property type="match status" value="1"/>
</dbReference>
<evidence type="ECO:0000256" key="3">
    <source>
        <dbReference type="ARBA" id="ARBA00022603"/>
    </source>
</evidence>